<reference evidence="8 9" key="1">
    <citation type="journal article" date="2015" name="Stand. Genomic Sci.">
        <title>Genomic Encyclopedia of Bacterial and Archaeal Type Strains, Phase III: the genomes of soil and plant-associated and newly described type strains.</title>
        <authorList>
            <person name="Whitman W.B."/>
            <person name="Woyke T."/>
            <person name="Klenk H.P."/>
            <person name="Zhou Y."/>
            <person name="Lilburn T.G."/>
            <person name="Beck B.J."/>
            <person name="De Vos P."/>
            <person name="Vandamme P."/>
            <person name="Eisen J.A."/>
            <person name="Garrity G."/>
            <person name="Hugenholtz P."/>
            <person name="Kyrpides N.C."/>
        </authorList>
    </citation>
    <scope>NUCLEOTIDE SEQUENCE [LARGE SCALE GENOMIC DNA]</scope>
    <source>
        <strain evidence="8 9">VKM Ac-2572</strain>
    </source>
</reference>
<dbReference type="PANTHER" id="PTHR30085:SF6">
    <property type="entry name" value="ABC TRANSPORTER GLUTAMINE-BINDING PROTEIN GLNH"/>
    <property type="match status" value="1"/>
</dbReference>
<dbReference type="InterPro" id="IPR051455">
    <property type="entry name" value="Bact_solute-bind_prot3"/>
</dbReference>
<keyword evidence="9" id="KW-1185">Reference proteome</keyword>
<feature type="domain" description="Solute-binding protein family 3/N-terminal" evidence="7">
    <location>
        <begin position="84"/>
        <end position="306"/>
    </location>
</feature>
<sequence>MKKLLAPVAASLAILLAATACGTDAYDATEIPPKEQPSVAAPAPPATQPDCGNPLMSYTPEGAMPQPGAMPARSYMAKIQQRGRLIAGVSADSLNLGARNAVSGKIEGFDIDMIRAVAKAIFGDPNKVELRVISSPQRIPVLQKEQVDIVARNMTINCSRWQDIAFSAEYYRSGQKTLVPIDSTAKSTADLNGKTICAPAGSTSLDNLKKRNPQAIPVTADTDTGCLALFQSGKAYGISGDDTVLAGDVAQDPYARVLPERFSDEPYGLGMSLKHPEFVRFVNQVLAQIKADGTWMISYNKWLKPALGTLTSPPPSLYGRIPGQ</sequence>
<feature type="chain" id="PRO_5038644072" evidence="6">
    <location>
        <begin position="26"/>
        <end position="324"/>
    </location>
</feature>
<evidence type="ECO:0000313" key="9">
    <source>
        <dbReference type="Proteomes" id="UP000294508"/>
    </source>
</evidence>
<keyword evidence="2" id="KW-0813">Transport</keyword>
<comment type="similarity">
    <text evidence="1 4">Belongs to the bacterial solute-binding protein 3 family.</text>
</comment>
<dbReference type="InterPro" id="IPR001638">
    <property type="entry name" value="Solute-binding_3/MltF_N"/>
</dbReference>
<dbReference type="GO" id="GO:0005576">
    <property type="term" value="C:extracellular region"/>
    <property type="evidence" value="ECO:0007669"/>
    <property type="project" value="TreeGrafter"/>
</dbReference>
<evidence type="ECO:0000256" key="1">
    <source>
        <dbReference type="ARBA" id="ARBA00010333"/>
    </source>
</evidence>
<evidence type="ECO:0000256" key="5">
    <source>
        <dbReference type="SAM" id="MobiDB-lite"/>
    </source>
</evidence>
<dbReference type="GO" id="GO:0006865">
    <property type="term" value="P:amino acid transport"/>
    <property type="evidence" value="ECO:0007669"/>
    <property type="project" value="TreeGrafter"/>
</dbReference>
<dbReference type="PANTHER" id="PTHR30085">
    <property type="entry name" value="AMINO ACID ABC TRANSPORTER PERMEASE"/>
    <property type="match status" value="1"/>
</dbReference>
<dbReference type="Proteomes" id="UP000294508">
    <property type="component" value="Unassembled WGS sequence"/>
</dbReference>
<dbReference type="PROSITE" id="PS51257">
    <property type="entry name" value="PROKAR_LIPOPROTEIN"/>
    <property type="match status" value="1"/>
</dbReference>
<evidence type="ECO:0000259" key="7">
    <source>
        <dbReference type="SMART" id="SM00062"/>
    </source>
</evidence>
<dbReference type="GO" id="GO:0030288">
    <property type="term" value="C:outer membrane-bounded periplasmic space"/>
    <property type="evidence" value="ECO:0007669"/>
    <property type="project" value="TreeGrafter"/>
</dbReference>
<dbReference type="AlphaFoldDB" id="A0A4R2H785"/>
<protein>
    <submittedName>
        <fullName evidence="8">Polar amino acid transport system substrate-binding protein</fullName>
    </submittedName>
</protein>
<dbReference type="RefSeq" id="WP_132212209.1">
    <property type="nucleotide sequence ID" value="NZ_SLWN01000010.1"/>
</dbReference>
<evidence type="ECO:0000256" key="2">
    <source>
        <dbReference type="ARBA" id="ARBA00022448"/>
    </source>
</evidence>
<comment type="caution">
    <text evidence="8">The sequence shown here is derived from an EMBL/GenBank/DDBJ whole genome shotgun (WGS) entry which is preliminary data.</text>
</comment>
<dbReference type="CDD" id="cd13690">
    <property type="entry name" value="PBP2_GluB"/>
    <property type="match status" value="1"/>
</dbReference>
<evidence type="ECO:0000256" key="4">
    <source>
        <dbReference type="RuleBase" id="RU003744"/>
    </source>
</evidence>
<feature type="region of interest" description="Disordered" evidence="5">
    <location>
        <begin position="28"/>
        <end position="58"/>
    </location>
</feature>
<dbReference type="InterPro" id="IPR018313">
    <property type="entry name" value="SBP_3_CS"/>
</dbReference>
<dbReference type="Gene3D" id="3.40.190.10">
    <property type="entry name" value="Periplasmic binding protein-like II"/>
    <property type="match status" value="2"/>
</dbReference>
<organism evidence="8 9">
    <name type="scientific">Kribbella steppae</name>
    <dbReference type="NCBI Taxonomy" id="2512223"/>
    <lineage>
        <taxon>Bacteria</taxon>
        <taxon>Bacillati</taxon>
        <taxon>Actinomycetota</taxon>
        <taxon>Actinomycetes</taxon>
        <taxon>Propionibacteriales</taxon>
        <taxon>Kribbellaceae</taxon>
        <taxon>Kribbella</taxon>
    </lineage>
</organism>
<dbReference type="SMART" id="SM00062">
    <property type="entry name" value="PBPb"/>
    <property type="match status" value="1"/>
</dbReference>
<proteinExistence type="inferred from homology"/>
<dbReference type="EMBL" id="SLWN01000010">
    <property type="protein sequence ID" value="TCO22081.1"/>
    <property type="molecule type" value="Genomic_DNA"/>
</dbReference>
<evidence type="ECO:0000256" key="6">
    <source>
        <dbReference type="SAM" id="SignalP"/>
    </source>
</evidence>
<dbReference type="Pfam" id="PF00497">
    <property type="entry name" value="SBP_bac_3"/>
    <property type="match status" value="1"/>
</dbReference>
<feature type="signal peptide" evidence="6">
    <location>
        <begin position="1"/>
        <end position="25"/>
    </location>
</feature>
<dbReference type="OrthoDB" id="9807888at2"/>
<dbReference type="PROSITE" id="PS01039">
    <property type="entry name" value="SBP_BACTERIAL_3"/>
    <property type="match status" value="1"/>
</dbReference>
<evidence type="ECO:0000256" key="3">
    <source>
        <dbReference type="ARBA" id="ARBA00022729"/>
    </source>
</evidence>
<gene>
    <name evidence="8" type="ORF">EV652_11066</name>
</gene>
<evidence type="ECO:0000313" key="8">
    <source>
        <dbReference type="EMBL" id="TCO22081.1"/>
    </source>
</evidence>
<accession>A0A4R2H785</accession>
<dbReference type="SUPFAM" id="SSF53850">
    <property type="entry name" value="Periplasmic binding protein-like II"/>
    <property type="match status" value="1"/>
</dbReference>
<name>A0A4R2H785_9ACTN</name>
<keyword evidence="3 6" id="KW-0732">Signal</keyword>